<accession>A0A212L7F5</accession>
<organism evidence="1">
    <name type="scientific">uncultured Pleomorphomonas sp</name>
    <dbReference type="NCBI Taxonomy" id="442121"/>
    <lineage>
        <taxon>Bacteria</taxon>
        <taxon>Pseudomonadati</taxon>
        <taxon>Pseudomonadota</taxon>
        <taxon>Alphaproteobacteria</taxon>
        <taxon>Hyphomicrobiales</taxon>
        <taxon>Pleomorphomonadaceae</taxon>
        <taxon>Pleomorphomonas</taxon>
        <taxon>environmental samples</taxon>
    </lineage>
</organism>
<dbReference type="EMBL" id="FMJD01000003">
    <property type="protein sequence ID" value="SCM73476.1"/>
    <property type="molecule type" value="Genomic_DNA"/>
</dbReference>
<name>A0A212L7F5_9HYPH</name>
<dbReference type="AlphaFoldDB" id="A0A212L7F5"/>
<sequence>MELTPQLMWPPEWGDPPYEDLKEIDGDVLLGELVRRKLIACDTALMISIGEVFYTKDEAEDAFAPKGDDPRWQVDLNELETARADLFSGRRAEALIHLERALGGDFVGRLAAA</sequence>
<gene>
    <name evidence="1" type="ORF">KL86PLE_110082</name>
</gene>
<proteinExistence type="predicted"/>
<dbReference type="RefSeq" id="WP_288199504.1">
    <property type="nucleotide sequence ID" value="NZ_LT608334.1"/>
</dbReference>
<protein>
    <submittedName>
        <fullName evidence="1">Uncharacterized protein</fullName>
    </submittedName>
</protein>
<evidence type="ECO:0000313" key="1">
    <source>
        <dbReference type="EMBL" id="SCM73476.1"/>
    </source>
</evidence>
<reference evidence="1" key="1">
    <citation type="submission" date="2016-08" db="EMBL/GenBank/DDBJ databases">
        <authorList>
            <person name="Seilhamer J.J."/>
        </authorList>
    </citation>
    <scope>NUCLEOTIDE SEQUENCE</scope>
    <source>
        <strain evidence="1">86</strain>
    </source>
</reference>